<dbReference type="EMBL" id="LPUF01000001">
    <property type="protein sequence ID" value="OQK17256.1"/>
    <property type="molecule type" value="Genomic_DNA"/>
</dbReference>
<comment type="caution">
    <text evidence="2">The sequence shown here is derived from an EMBL/GenBank/DDBJ whole genome shotgun (WGS) entry which is preliminary data.</text>
</comment>
<reference evidence="2 3" key="1">
    <citation type="submission" date="2015-12" db="EMBL/GenBank/DDBJ databases">
        <authorList>
            <person name="Shamseldin A."/>
            <person name="Moawad H."/>
            <person name="Abd El-Rahim W.M."/>
            <person name="Sadowsky M.J."/>
        </authorList>
    </citation>
    <scope>NUCLEOTIDE SEQUENCE [LARGE SCALE GENOMIC DNA]</scope>
    <source>
        <strain evidence="2 3">WF1</strain>
    </source>
</reference>
<dbReference type="AlphaFoldDB" id="A0A1V8M6X4"/>
<dbReference type="STRING" id="1420851.AU255_05020"/>
<feature type="compositionally biased region" description="Polar residues" evidence="1">
    <location>
        <begin position="1"/>
        <end position="21"/>
    </location>
</feature>
<protein>
    <submittedName>
        <fullName evidence="2">Uncharacterized protein</fullName>
    </submittedName>
</protein>
<dbReference type="RefSeq" id="WP_080521869.1">
    <property type="nucleotide sequence ID" value="NZ_LPUF01000001.1"/>
</dbReference>
<dbReference type="OrthoDB" id="5453952at2"/>
<evidence type="ECO:0000313" key="2">
    <source>
        <dbReference type="EMBL" id="OQK17256.1"/>
    </source>
</evidence>
<keyword evidence="3" id="KW-1185">Reference proteome</keyword>
<sequence>MNNTLAQLKANQTNAQKSTGPVTEEGKKTVANNALKHGLFSKQLILKNENETDYQLLHNGLQCELKPVGTLEQSLVERIAVTLWRQRRLVNSETAHINLSNQEPKILKLVNSELDLSYTSKELKAEDLTNFDQEQLKIYKAVVEEFEKIDDDKVNVLTEVKAYAPLIYQTLAEEAETDEESFNDYIKNFASLREWIEDLVDFYQSQIKIAQQRPLILEIASSVQNKQSILQGKLRDALAKYQLMLDNELYKAIKTLRETQTWRLDILEPMTEKNGFVLENKS</sequence>
<feature type="region of interest" description="Disordered" evidence="1">
    <location>
        <begin position="1"/>
        <end position="24"/>
    </location>
</feature>
<accession>A0A1V8M6X4</accession>
<evidence type="ECO:0000313" key="3">
    <source>
        <dbReference type="Proteomes" id="UP000191980"/>
    </source>
</evidence>
<gene>
    <name evidence="2" type="ORF">AU255_05020</name>
</gene>
<evidence type="ECO:0000256" key="1">
    <source>
        <dbReference type="SAM" id="MobiDB-lite"/>
    </source>
</evidence>
<organism evidence="2 3">
    <name type="scientific">Methyloprofundus sedimenti</name>
    <dbReference type="NCBI Taxonomy" id="1420851"/>
    <lineage>
        <taxon>Bacteria</taxon>
        <taxon>Pseudomonadati</taxon>
        <taxon>Pseudomonadota</taxon>
        <taxon>Gammaproteobacteria</taxon>
        <taxon>Methylococcales</taxon>
        <taxon>Methylococcaceae</taxon>
        <taxon>Methyloprofundus</taxon>
    </lineage>
</organism>
<proteinExistence type="predicted"/>
<dbReference type="Proteomes" id="UP000191980">
    <property type="component" value="Unassembled WGS sequence"/>
</dbReference>
<name>A0A1V8M6X4_9GAMM</name>